<keyword evidence="3" id="KW-1185">Reference proteome</keyword>
<evidence type="ECO:0000256" key="1">
    <source>
        <dbReference type="ARBA" id="ARBA00023125"/>
    </source>
</evidence>
<keyword evidence="1" id="KW-0238">DNA-binding</keyword>
<dbReference type="PANTHER" id="PTHR33221:SF9">
    <property type="entry name" value="RRF2 FAMILY PROTEIN"/>
    <property type="match status" value="1"/>
</dbReference>
<name>A0A919XFU7_9BACL</name>
<comment type="caution">
    <text evidence="2">The sequence shown here is derived from an EMBL/GenBank/DDBJ whole genome shotgun (WGS) entry which is preliminary data.</text>
</comment>
<proteinExistence type="predicted"/>
<dbReference type="PANTHER" id="PTHR33221">
    <property type="entry name" value="WINGED HELIX-TURN-HELIX TRANSCRIPTIONAL REGULATOR, RRF2 FAMILY"/>
    <property type="match status" value="1"/>
</dbReference>
<evidence type="ECO:0000313" key="3">
    <source>
        <dbReference type="Proteomes" id="UP000679779"/>
    </source>
</evidence>
<dbReference type="GO" id="GO:0005829">
    <property type="term" value="C:cytosol"/>
    <property type="evidence" value="ECO:0007669"/>
    <property type="project" value="TreeGrafter"/>
</dbReference>
<dbReference type="GO" id="GO:0003700">
    <property type="term" value="F:DNA-binding transcription factor activity"/>
    <property type="evidence" value="ECO:0007669"/>
    <property type="project" value="TreeGrafter"/>
</dbReference>
<dbReference type="InterPro" id="IPR011991">
    <property type="entry name" value="ArsR-like_HTH"/>
</dbReference>
<gene>
    <name evidence="2" type="ORF">J2TS6_20700</name>
</gene>
<dbReference type="PROSITE" id="PS51197">
    <property type="entry name" value="HTH_RRF2_2"/>
    <property type="match status" value="1"/>
</dbReference>
<dbReference type="InterPro" id="IPR000944">
    <property type="entry name" value="Tscrpt_reg_Rrf2"/>
</dbReference>
<reference evidence="2" key="1">
    <citation type="submission" date="2021-03" db="EMBL/GenBank/DDBJ databases">
        <title>Antimicrobial resistance genes in bacteria isolated from Japanese honey, and their potential for conferring macrolide and lincosamide resistance in the American foulbrood pathogen Paenibacillus larvae.</title>
        <authorList>
            <person name="Okamoto M."/>
            <person name="Kumagai M."/>
            <person name="Kanamori H."/>
            <person name="Takamatsu D."/>
        </authorList>
    </citation>
    <scope>NUCLEOTIDE SEQUENCE</scope>
    <source>
        <strain evidence="2">J2TS6</strain>
    </source>
</reference>
<dbReference type="CDD" id="cd00090">
    <property type="entry name" value="HTH_ARSR"/>
    <property type="match status" value="1"/>
</dbReference>
<dbReference type="RefSeq" id="WP_160041374.1">
    <property type="nucleotide sequence ID" value="NZ_BORQ01000002.1"/>
</dbReference>
<evidence type="ECO:0000313" key="2">
    <source>
        <dbReference type="EMBL" id="GIO30929.1"/>
    </source>
</evidence>
<dbReference type="Gene3D" id="1.10.10.10">
    <property type="entry name" value="Winged helix-like DNA-binding domain superfamily/Winged helix DNA-binding domain"/>
    <property type="match status" value="1"/>
</dbReference>
<dbReference type="GO" id="GO:0003677">
    <property type="term" value="F:DNA binding"/>
    <property type="evidence" value="ECO:0007669"/>
    <property type="project" value="UniProtKB-KW"/>
</dbReference>
<dbReference type="InterPro" id="IPR036388">
    <property type="entry name" value="WH-like_DNA-bd_sf"/>
</dbReference>
<dbReference type="Proteomes" id="UP000679779">
    <property type="component" value="Unassembled WGS sequence"/>
</dbReference>
<organism evidence="2 3">
    <name type="scientific">Paenibacillus albilobatus</name>
    <dbReference type="NCBI Taxonomy" id="2716884"/>
    <lineage>
        <taxon>Bacteria</taxon>
        <taxon>Bacillati</taxon>
        <taxon>Bacillota</taxon>
        <taxon>Bacilli</taxon>
        <taxon>Bacillales</taxon>
        <taxon>Paenibacillaceae</taxon>
        <taxon>Paenibacillus</taxon>
    </lineage>
</organism>
<protein>
    <submittedName>
        <fullName evidence="2">Rrf2 family transcriptional regulator</fullName>
    </submittedName>
</protein>
<dbReference type="AlphaFoldDB" id="A0A919XFU7"/>
<dbReference type="SUPFAM" id="SSF46785">
    <property type="entry name" value="Winged helix' DNA-binding domain"/>
    <property type="match status" value="1"/>
</dbReference>
<dbReference type="Pfam" id="PF02082">
    <property type="entry name" value="Rrf2"/>
    <property type="match status" value="1"/>
</dbReference>
<accession>A0A919XFU7</accession>
<sequence length="140" mass="15691">MKYSKATNYALHTMLFLSQVPLDKPIGVQQLAEQQQVSPTYLSKILTKLAKAGMIESTSGLKGGYRLKRNWEDISFLDIIQAIEGTASLFDCDLNHGPGCLIEQVMVEAENKIENFLREQKISDVAKKATNMWDSSIKHS</sequence>
<dbReference type="NCBIfam" id="TIGR00738">
    <property type="entry name" value="rrf2_super"/>
    <property type="match status" value="1"/>
</dbReference>
<dbReference type="InterPro" id="IPR036390">
    <property type="entry name" value="WH_DNA-bd_sf"/>
</dbReference>
<dbReference type="EMBL" id="BORQ01000002">
    <property type="protein sequence ID" value="GIO30929.1"/>
    <property type="molecule type" value="Genomic_DNA"/>
</dbReference>